<accession>A0AAE0Z5J8</accession>
<organism evidence="1 2">
    <name type="scientific">Elysia crispata</name>
    <name type="common">lettuce slug</name>
    <dbReference type="NCBI Taxonomy" id="231223"/>
    <lineage>
        <taxon>Eukaryota</taxon>
        <taxon>Metazoa</taxon>
        <taxon>Spiralia</taxon>
        <taxon>Lophotrochozoa</taxon>
        <taxon>Mollusca</taxon>
        <taxon>Gastropoda</taxon>
        <taxon>Heterobranchia</taxon>
        <taxon>Euthyneura</taxon>
        <taxon>Panpulmonata</taxon>
        <taxon>Sacoglossa</taxon>
        <taxon>Placobranchoidea</taxon>
        <taxon>Plakobranchidae</taxon>
        <taxon>Elysia</taxon>
    </lineage>
</organism>
<sequence length="74" mass="8373">MLLSCWIPYDNGYFAETFAVASGVNVEDNHVSFEDCNNIDDLPSSQPFVNGDDSRFIESSYCHNEQKCLAQVFQ</sequence>
<evidence type="ECO:0000313" key="1">
    <source>
        <dbReference type="EMBL" id="KAK3763115.1"/>
    </source>
</evidence>
<dbReference type="EMBL" id="JAWDGP010004601">
    <property type="protein sequence ID" value="KAK3763115.1"/>
    <property type="molecule type" value="Genomic_DNA"/>
</dbReference>
<keyword evidence="2" id="KW-1185">Reference proteome</keyword>
<comment type="caution">
    <text evidence="1">The sequence shown here is derived from an EMBL/GenBank/DDBJ whole genome shotgun (WGS) entry which is preliminary data.</text>
</comment>
<evidence type="ECO:0000313" key="2">
    <source>
        <dbReference type="Proteomes" id="UP001283361"/>
    </source>
</evidence>
<reference evidence="1" key="1">
    <citation type="journal article" date="2023" name="G3 (Bethesda)">
        <title>A reference genome for the long-term kleptoplast-retaining sea slug Elysia crispata morphotype clarki.</title>
        <authorList>
            <person name="Eastman K.E."/>
            <person name="Pendleton A.L."/>
            <person name="Shaikh M.A."/>
            <person name="Suttiyut T."/>
            <person name="Ogas R."/>
            <person name="Tomko P."/>
            <person name="Gavelis G."/>
            <person name="Widhalm J.R."/>
            <person name="Wisecaver J.H."/>
        </authorList>
    </citation>
    <scope>NUCLEOTIDE SEQUENCE</scope>
    <source>
        <strain evidence="1">ECLA1</strain>
    </source>
</reference>
<protein>
    <submittedName>
        <fullName evidence="1">Uncharacterized protein</fullName>
    </submittedName>
</protein>
<proteinExistence type="predicted"/>
<name>A0AAE0Z5J8_9GAST</name>
<dbReference type="AlphaFoldDB" id="A0AAE0Z5J8"/>
<gene>
    <name evidence="1" type="ORF">RRG08_013242</name>
</gene>
<dbReference type="Proteomes" id="UP001283361">
    <property type="component" value="Unassembled WGS sequence"/>
</dbReference>